<organism evidence="3 4">
    <name type="scientific">Frigoriflavimonas asaccharolytica</name>
    <dbReference type="NCBI Taxonomy" id="2735899"/>
    <lineage>
        <taxon>Bacteria</taxon>
        <taxon>Pseudomonadati</taxon>
        <taxon>Bacteroidota</taxon>
        <taxon>Flavobacteriia</taxon>
        <taxon>Flavobacteriales</taxon>
        <taxon>Weeksellaceae</taxon>
        <taxon>Frigoriflavimonas</taxon>
    </lineage>
</organism>
<reference evidence="3" key="1">
    <citation type="submission" date="2020-05" db="EMBL/GenBank/DDBJ databases">
        <title>Genomic Encyclopedia of Type Strains, Phase IV (KMG-V): Genome sequencing to study the core and pangenomes of soil and plant-associated prokaryotes.</title>
        <authorList>
            <person name="Whitman W."/>
        </authorList>
    </citation>
    <scope>NUCLEOTIDE SEQUENCE</scope>
    <source>
        <strain evidence="3">16F</strain>
    </source>
</reference>
<dbReference type="EMBL" id="JABSNO010000041">
    <property type="protein sequence ID" value="NRS94075.1"/>
    <property type="molecule type" value="Genomic_DNA"/>
</dbReference>
<evidence type="ECO:0000259" key="2">
    <source>
        <dbReference type="Pfam" id="PF01551"/>
    </source>
</evidence>
<evidence type="ECO:0000313" key="4">
    <source>
        <dbReference type="Proteomes" id="UP000610746"/>
    </source>
</evidence>
<evidence type="ECO:0000313" key="3">
    <source>
        <dbReference type="EMBL" id="NRS94075.1"/>
    </source>
</evidence>
<gene>
    <name evidence="3" type="ORF">HNQ03_003175</name>
</gene>
<feature type="domain" description="M23ase beta-sheet core" evidence="2">
    <location>
        <begin position="134"/>
        <end position="245"/>
    </location>
</feature>
<dbReference type="RefSeq" id="WP_173780606.1">
    <property type="nucleotide sequence ID" value="NZ_JABSNO010000041.1"/>
</dbReference>
<keyword evidence="3" id="KW-0378">Hydrolase</keyword>
<dbReference type="SUPFAM" id="SSF51261">
    <property type="entry name" value="Duplicated hybrid motif"/>
    <property type="match status" value="1"/>
</dbReference>
<accession>A0A8J8GDR4</accession>
<keyword evidence="4" id="KW-1185">Reference proteome</keyword>
<dbReference type="Gene3D" id="2.70.70.10">
    <property type="entry name" value="Glucose Permease (Domain IIA)"/>
    <property type="match status" value="1"/>
</dbReference>
<dbReference type="AlphaFoldDB" id="A0A8J8GDR4"/>
<dbReference type="InterPro" id="IPR011055">
    <property type="entry name" value="Dup_hybrid_motif"/>
</dbReference>
<evidence type="ECO:0000256" key="1">
    <source>
        <dbReference type="SAM" id="MobiDB-lite"/>
    </source>
</evidence>
<dbReference type="Proteomes" id="UP000610746">
    <property type="component" value="Unassembled WGS sequence"/>
</dbReference>
<dbReference type="InterPro" id="IPR016047">
    <property type="entry name" value="M23ase_b-sheet_dom"/>
</dbReference>
<dbReference type="InterPro" id="IPR050570">
    <property type="entry name" value="Cell_wall_metabolism_enzyme"/>
</dbReference>
<comment type="caution">
    <text evidence="3">The sequence shown here is derived from an EMBL/GenBank/DDBJ whole genome shotgun (WGS) entry which is preliminary data.</text>
</comment>
<protein>
    <submittedName>
        <fullName evidence="3">Murein DD-endopeptidase MepM/ murein hydrolase activator NlpD</fullName>
    </submittedName>
</protein>
<dbReference type="PANTHER" id="PTHR21666">
    <property type="entry name" value="PEPTIDASE-RELATED"/>
    <property type="match status" value="1"/>
</dbReference>
<proteinExistence type="predicted"/>
<sequence length="272" mass="29982">MDEEENVDEEDNKIGLTETVSGSNSYNINLKDNKVLDFLIVKKNKSGNELDVEIDGKVLFSKKFNCDILNVETSTKYSQNFNLTLSYTEISKCAEYCSQCFEYSDVITNPKINNQSGNKNHHRYHNEKRSTGKSHDGVDILAVAGTEVHSMLCGEVVHFRNDLPQDELNKGRNSKGYEASSYGITIIIKSKDNSGNIIYLYYAHLSKVNVIIGQKVKYGQVIGLSGSTGNAMAVDIVNRHVHMEAGTSYSTAGGNDGKLCAKLGGTMDAEKV</sequence>
<dbReference type="CDD" id="cd12797">
    <property type="entry name" value="M23_peptidase"/>
    <property type="match status" value="1"/>
</dbReference>
<dbReference type="GO" id="GO:0004222">
    <property type="term" value="F:metalloendopeptidase activity"/>
    <property type="evidence" value="ECO:0007669"/>
    <property type="project" value="TreeGrafter"/>
</dbReference>
<dbReference type="Pfam" id="PF01551">
    <property type="entry name" value="Peptidase_M23"/>
    <property type="match status" value="1"/>
</dbReference>
<dbReference type="PANTHER" id="PTHR21666:SF270">
    <property type="entry name" value="MUREIN HYDROLASE ACTIVATOR ENVC"/>
    <property type="match status" value="1"/>
</dbReference>
<name>A0A8J8GDR4_9FLAO</name>
<feature type="region of interest" description="Disordered" evidence="1">
    <location>
        <begin position="112"/>
        <end position="134"/>
    </location>
</feature>